<dbReference type="PRINTS" id="PR00036">
    <property type="entry name" value="HTHLACI"/>
</dbReference>
<dbReference type="EMBL" id="FNFL01000005">
    <property type="protein sequence ID" value="SDK38088.1"/>
    <property type="molecule type" value="Genomic_DNA"/>
</dbReference>
<dbReference type="RefSeq" id="WP_093215783.1">
    <property type="nucleotide sequence ID" value="NZ_FNFL01000005.1"/>
</dbReference>
<dbReference type="Gene3D" id="1.10.260.40">
    <property type="entry name" value="lambda repressor-like DNA-binding domains"/>
    <property type="match status" value="1"/>
</dbReference>
<feature type="domain" description="HTH lacI-type" evidence="4">
    <location>
        <begin position="3"/>
        <end position="57"/>
    </location>
</feature>
<proteinExistence type="predicted"/>
<dbReference type="SUPFAM" id="SSF47413">
    <property type="entry name" value="lambda repressor-like DNA-binding domains"/>
    <property type="match status" value="1"/>
</dbReference>
<evidence type="ECO:0000256" key="3">
    <source>
        <dbReference type="ARBA" id="ARBA00023163"/>
    </source>
</evidence>
<dbReference type="SMART" id="SM00354">
    <property type="entry name" value="HTH_LACI"/>
    <property type="match status" value="1"/>
</dbReference>
<reference evidence="5 6" key="1">
    <citation type="submission" date="2016-10" db="EMBL/GenBank/DDBJ databases">
        <authorList>
            <person name="de Groot N.N."/>
        </authorList>
    </citation>
    <scope>NUCLEOTIDE SEQUENCE [LARGE SCALE GENOMIC DNA]</scope>
    <source>
        <strain evidence="5 6">CGMCC 1.6502</strain>
    </source>
</reference>
<dbReference type="Pfam" id="PF13377">
    <property type="entry name" value="Peripla_BP_3"/>
    <property type="match status" value="1"/>
</dbReference>
<dbReference type="GO" id="GO:0003700">
    <property type="term" value="F:DNA-binding transcription factor activity"/>
    <property type="evidence" value="ECO:0007669"/>
    <property type="project" value="TreeGrafter"/>
</dbReference>
<evidence type="ECO:0000256" key="1">
    <source>
        <dbReference type="ARBA" id="ARBA00023015"/>
    </source>
</evidence>
<dbReference type="Gene3D" id="3.40.50.2300">
    <property type="match status" value="2"/>
</dbReference>
<protein>
    <submittedName>
        <fullName evidence="5">LacI family transcriptional regulator</fullName>
    </submittedName>
</protein>
<evidence type="ECO:0000313" key="5">
    <source>
        <dbReference type="EMBL" id="SDK38088.1"/>
    </source>
</evidence>
<dbReference type="Pfam" id="PF00356">
    <property type="entry name" value="LacI"/>
    <property type="match status" value="1"/>
</dbReference>
<dbReference type="STRING" id="407036.SAMN05216243_2988"/>
<dbReference type="InterPro" id="IPR028082">
    <property type="entry name" value="Peripla_BP_I"/>
</dbReference>
<keyword evidence="1" id="KW-0805">Transcription regulation</keyword>
<dbReference type="CDD" id="cd01392">
    <property type="entry name" value="HTH_LacI"/>
    <property type="match status" value="1"/>
</dbReference>
<evidence type="ECO:0000313" key="6">
    <source>
        <dbReference type="Proteomes" id="UP000198694"/>
    </source>
</evidence>
<evidence type="ECO:0000256" key="2">
    <source>
        <dbReference type="ARBA" id="ARBA00023125"/>
    </source>
</evidence>
<dbReference type="PANTHER" id="PTHR30146">
    <property type="entry name" value="LACI-RELATED TRANSCRIPTIONAL REPRESSOR"/>
    <property type="match status" value="1"/>
</dbReference>
<dbReference type="InterPro" id="IPR046335">
    <property type="entry name" value="LacI/GalR-like_sensor"/>
</dbReference>
<dbReference type="OrthoDB" id="9788209at2"/>
<evidence type="ECO:0000259" key="4">
    <source>
        <dbReference type="PROSITE" id="PS50932"/>
    </source>
</evidence>
<dbReference type="SUPFAM" id="SSF53822">
    <property type="entry name" value="Periplasmic binding protein-like I"/>
    <property type="match status" value="1"/>
</dbReference>
<dbReference type="GO" id="GO:0000976">
    <property type="term" value="F:transcription cis-regulatory region binding"/>
    <property type="evidence" value="ECO:0007669"/>
    <property type="project" value="TreeGrafter"/>
</dbReference>
<dbReference type="AlphaFoldDB" id="A0A1G9BEY7"/>
<dbReference type="PROSITE" id="PS00356">
    <property type="entry name" value="HTH_LACI_1"/>
    <property type="match status" value="1"/>
</dbReference>
<dbReference type="InterPro" id="IPR000843">
    <property type="entry name" value="HTH_LacI"/>
</dbReference>
<dbReference type="PANTHER" id="PTHR30146:SF109">
    <property type="entry name" value="HTH-TYPE TRANSCRIPTIONAL REGULATOR GALS"/>
    <property type="match status" value="1"/>
</dbReference>
<dbReference type="Proteomes" id="UP000198694">
    <property type="component" value="Unassembled WGS sequence"/>
</dbReference>
<gene>
    <name evidence="5" type="ORF">SAMN05216243_2988</name>
</gene>
<keyword evidence="2" id="KW-0238">DNA-binding</keyword>
<keyword evidence="6" id="KW-1185">Reference proteome</keyword>
<name>A0A1G9BEY7_9BACI</name>
<sequence>MTVSIKDVARQAGVSIASVSRVISGKPGVGSATEARIRKIMEDLNYRPNLGARGLVKQQTGNIAIIVPRGSFTLNNPFFSTVIDGIAKGIDQSDYNIVMSFSSAQQKKLLENKSVDGIILFSPRSEEFRLEWLENLGLPTVVIGSYIDDSPFPCVRPSDTDGIDQAVHALYERGHRHIGLVNEPMSSMHSVKCWEGYHQALQRLHLGPGSNDMLELNEFDVNASDRSVAAFFRSRPTMTGIVCASDYLAIGIMRIAATMGLSIPEDLSVIGADDVPIASLLTPALSSVQVDLPGIGQEATRMLIDLLTGKHVDSKNLVFPMTYIDRETTRNTEH</sequence>
<organism evidence="5 6">
    <name type="scientific">Sediminibacillus albus</name>
    <dbReference type="NCBI Taxonomy" id="407036"/>
    <lineage>
        <taxon>Bacteria</taxon>
        <taxon>Bacillati</taxon>
        <taxon>Bacillota</taxon>
        <taxon>Bacilli</taxon>
        <taxon>Bacillales</taxon>
        <taxon>Bacillaceae</taxon>
        <taxon>Sediminibacillus</taxon>
    </lineage>
</organism>
<dbReference type="CDD" id="cd06267">
    <property type="entry name" value="PBP1_LacI_sugar_binding-like"/>
    <property type="match status" value="1"/>
</dbReference>
<dbReference type="PROSITE" id="PS50932">
    <property type="entry name" value="HTH_LACI_2"/>
    <property type="match status" value="1"/>
</dbReference>
<dbReference type="InterPro" id="IPR010982">
    <property type="entry name" value="Lambda_DNA-bd_dom_sf"/>
</dbReference>
<keyword evidence="3" id="KW-0804">Transcription</keyword>
<accession>A0A1G9BEY7</accession>